<sequence>MNILAYTLIVFFLTYYRAFLTDNVKFVHKFKASLFEKHLPSYGLSFEPYVVANKTVTFYRKKLTQELTNYRDVVLYTLNNQTFQCDYNAINYTKSDENRIDSGSVTSVEYLAPEELQRYTAYAKDLLKNYEEFCIKIMHNFNSSLLFPGIELYEEKDEKEVSEKFVPSKKLVELEKLAALFM</sequence>
<keyword evidence="2" id="KW-1185">Reference proteome</keyword>
<accession>A0A177BBT5</accession>
<organism evidence="1 2">
    <name type="scientific">Intoshia linei</name>
    <dbReference type="NCBI Taxonomy" id="1819745"/>
    <lineage>
        <taxon>Eukaryota</taxon>
        <taxon>Metazoa</taxon>
        <taxon>Spiralia</taxon>
        <taxon>Lophotrochozoa</taxon>
        <taxon>Mesozoa</taxon>
        <taxon>Orthonectida</taxon>
        <taxon>Rhopaluridae</taxon>
        <taxon>Intoshia</taxon>
    </lineage>
</organism>
<protein>
    <submittedName>
        <fullName evidence="1">Uncharacterized protein</fullName>
    </submittedName>
</protein>
<comment type="caution">
    <text evidence="1">The sequence shown here is derived from an EMBL/GenBank/DDBJ whole genome shotgun (WGS) entry which is preliminary data.</text>
</comment>
<proteinExistence type="predicted"/>
<dbReference type="AlphaFoldDB" id="A0A177BBT5"/>
<name>A0A177BBT5_9BILA</name>
<dbReference type="Proteomes" id="UP000078046">
    <property type="component" value="Unassembled WGS sequence"/>
</dbReference>
<evidence type="ECO:0000313" key="2">
    <source>
        <dbReference type="Proteomes" id="UP000078046"/>
    </source>
</evidence>
<reference evidence="1 2" key="1">
    <citation type="submission" date="2016-04" db="EMBL/GenBank/DDBJ databases">
        <title>The genome of Intoshia linei affirms orthonectids as highly simplified spiralians.</title>
        <authorList>
            <person name="Mikhailov K.V."/>
            <person name="Slusarev G.S."/>
            <person name="Nikitin M.A."/>
            <person name="Logacheva M.D."/>
            <person name="Penin A."/>
            <person name="Aleoshin V."/>
            <person name="Panchin Y.V."/>
        </authorList>
    </citation>
    <scope>NUCLEOTIDE SEQUENCE [LARGE SCALE GENOMIC DNA]</scope>
    <source>
        <strain evidence="1">Intl2013</strain>
        <tissue evidence="1">Whole animal</tissue>
    </source>
</reference>
<evidence type="ECO:0000313" key="1">
    <source>
        <dbReference type="EMBL" id="OAF71789.1"/>
    </source>
</evidence>
<dbReference type="EMBL" id="LWCA01000023">
    <property type="protein sequence ID" value="OAF71789.1"/>
    <property type="molecule type" value="Genomic_DNA"/>
</dbReference>
<gene>
    <name evidence="1" type="ORF">A3Q56_00408</name>
</gene>